<dbReference type="RefSeq" id="WP_092678337.1">
    <property type="nucleotide sequence ID" value="NZ_FOXS01000008.1"/>
</dbReference>
<reference evidence="2" key="1">
    <citation type="submission" date="2016-10" db="EMBL/GenBank/DDBJ databases">
        <authorList>
            <person name="Varghese N."/>
            <person name="Submissions S."/>
        </authorList>
    </citation>
    <scope>NUCLEOTIDE SEQUENCE [LARGE SCALE GENOMIC DNA]</scope>
    <source>
        <strain evidence="2">OR362-8,ATCC BAA-1266,JCM 13504</strain>
    </source>
</reference>
<evidence type="ECO:0000313" key="1">
    <source>
        <dbReference type="EMBL" id="SFQ79172.1"/>
    </source>
</evidence>
<sequence length="132" mass="14716">MITLVKNQYYELAYSAAKNRIYCTLIGYWRSADLVPTYVADWEKAVRLTQRGFTVLADNREMKTHPATVKALHAQVADTLPRAGMSYLAEVVAIDKIAVLQVSGITQQAGVGHIRVESLPLGEQILDQLMPR</sequence>
<gene>
    <name evidence="1" type="ORF">SAMN04515668_4410</name>
</gene>
<keyword evidence="2" id="KW-1185">Reference proteome</keyword>
<accession>A0A1I6BDY6</accession>
<dbReference type="EMBL" id="FOXS01000008">
    <property type="protein sequence ID" value="SFQ79172.1"/>
    <property type="molecule type" value="Genomic_DNA"/>
</dbReference>
<protein>
    <submittedName>
        <fullName evidence="1">Uncharacterized protein</fullName>
    </submittedName>
</protein>
<proteinExistence type="predicted"/>
<evidence type="ECO:0000313" key="2">
    <source>
        <dbReference type="Proteomes" id="UP000199029"/>
    </source>
</evidence>
<name>A0A1I6BDY6_HYMAR</name>
<dbReference type="STRING" id="1227077.SAMN04515668_4410"/>
<dbReference type="AlphaFoldDB" id="A0A1I6BDY6"/>
<organism evidence="1 2">
    <name type="scientific">Hymenobacter arizonensis</name>
    <name type="common">Siccationidurans arizonensis</name>
    <dbReference type="NCBI Taxonomy" id="1227077"/>
    <lineage>
        <taxon>Bacteria</taxon>
        <taxon>Pseudomonadati</taxon>
        <taxon>Bacteroidota</taxon>
        <taxon>Cytophagia</taxon>
        <taxon>Cytophagales</taxon>
        <taxon>Hymenobacteraceae</taxon>
        <taxon>Hymenobacter</taxon>
    </lineage>
</organism>
<dbReference type="Proteomes" id="UP000199029">
    <property type="component" value="Unassembled WGS sequence"/>
</dbReference>
<dbReference type="OrthoDB" id="962520at2"/>